<organism evidence="2">
    <name type="scientific">freshwater metagenome</name>
    <dbReference type="NCBI Taxonomy" id="449393"/>
    <lineage>
        <taxon>unclassified sequences</taxon>
        <taxon>metagenomes</taxon>
        <taxon>ecological metagenomes</taxon>
    </lineage>
</organism>
<reference evidence="2" key="1">
    <citation type="submission" date="2020-05" db="EMBL/GenBank/DDBJ databases">
        <authorList>
            <person name="Chiriac C."/>
            <person name="Salcher M."/>
            <person name="Ghai R."/>
            <person name="Kavagutti S V."/>
        </authorList>
    </citation>
    <scope>NUCLEOTIDE SEQUENCE</scope>
</reference>
<evidence type="ECO:0000259" key="1">
    <source>
        <dbReference type="Pfam" id="PF12146"/>
    </source>
</evidence>
<gene>
    <name evidence="2" type="ORF">UFOPK1493_03040</name>
</gene>
<evidence type="ECO:0000313" key="2">
    <source>
        <dbReference type="EMBL" id="CAB4580539.1"/>
    </source>
</evidence>
<sequence length="410" mass="43770">MTRRAERVTFPGSHGTPLAGRLDLPAGPVRAFALFAHCFTCSKDIVAAGRIAAELNGHGIGVLRFDFTGLGSSDGDFANTDFSSNLGDLRLAADWLREHHAAPQLLVGHSLGGAAVIAVAADIPEVRAVATIGAPADVAHIQRLFAPQLPVIEQEGRAMVEIAGRCFTIRREMLDDLDAHSIEDRASELRAALLVTHSPVDNTVGIDNAARISAAARHPKSFLALDGADHLLTRPTDAVYAARMIACWAERFLVDEHPAATPPRANAPVVVAETGQGTFLNHVVVGDHRFLADEPVSVGGFDAGPGPYDLLGAALGACTSMTLRMYADRKRLPLDRVTVEVTHAKTHAEDCESCVEGAGPLIDHFERHIVVDGELDDEQRTALLRIADKCPVHRTLEASSHITTTIDPPV</sequence>
<dbReference type="InterPro" id="IPR029058">
    <property type="entry name" value="AB_hydrolase_fold"/>
</dbReference>
<protein>
    <submittedName>
        <fullName evidence="2">Unannotated protein</fullName>
    </submittedName>
</protein>
<dbReference type="EMBL" id="CAEZSR010000150">
    <property type="protein sequence ID" value="CAB4580539.1"/>
    <property type="molecule type" value="Genomic_DNA"/>
</dbReference>
<accession>A0A6J6EYY8</accession>
<dbReference type="InterPro" id="IPR015946">
    <property type="entry name" value="KH_dom-like_a/b"/>
</dbReference>
<name>A0A6J6EYY8_9ZZZZ</name>
<feature type="domain" description="Serine aminopeptidase S33" evidence="1">
    <location>
        <begin position="49"/>
        <end position="140"/>
    </location>
</feature>
<dbReference type="SUPFAM" id="SSF53474">
    <property type="entry name" value="alpha/beta-Hydrolases"/>
    <property type="match status" value="1"/>
</dbReference>
<dbReference type="Gene3D" id="3.30.300.20">
    <property type="match status" value="1"/>
</dbReference>
<dbReference type="InterPro" id="IPR022742">
    <property type="entry name" value="Hydrolase_4"/>
</dbReference>
<dbReference type="AlphaFoldDB" id="A0A6J6EYY8"/>
<dbReference type="PANTHER" id="PTHR39624:SF2">
    <property type="entry name" value="OSMC-LIKE PROTEIN"/>
    <property type="match status" value="1"/>
</dbReference>
<dbReference type="InterPro" id="IPR036102">
    <property type="entry name" value="OsmC/Ohrsf"/>
</dbReference>
<dbReference type="Gene3D" id="3.40.50.1820">
    <property type="entry name" value="alpha/beta hydrolase"/>
    <property type="match status" value="1"/>
</dbReference>
<dbReference type="PANTHER" id="PTHR39624">
    <property type="entry name" value="PROTEIN INVOLVED IN RIMO-MEDIATED BETA-METHYLTHIOLATION OF RIBOSOMAL PROTEIN S12 YCAO"/>
    <property type="match status" value="1"/>
</dbReference>
<dbReference type="SUPFAM" id="SSF82784">
    <property type="entry name" value="OsmC-like"/>
    <property type="match status" value="1"/>
</dbReference>
<proteinExistence type="predicted"/>
<dbReference type="InterPro" id="IPR003718">
    <property type="entry name" value="OsmC/Ohr_fam"/>
</dbReference>
<dbReference type="Pfam" id="PF12146">
    <property type="entry name" value="Hydrolase_4"/>
    <property type="match status" value="1"/>
</dbReference>
<dbReference type="Pfam" id="PF02566">
    <property type="entry name" value="OsmC"/>
    <property type="match status" value="1"/>
</dbReference>